<dbReference type="GO" id="GO:0009252">
    <property type="term" value="P:peptidoglycan biosynthetic process"/>
    <property type="evidence" value="ECO:0007669"/>
    <property type="project" value="UniProtKB-UniRule"/>
</dbReference>
<evidence type="ECO:0000259" key="3">
    <source>
        <dbReference type="Pfam" id="PF08245"/>
    </source>
</evidence>
<dbReference type="InterPro" id="IPR036565">
    <property type="entry name" value="Mur-like_cat_sf"/>
</dbReference>
<feature type="binding site" evidence="1">
    <location>
        <position position="245"/>
    </location>
    <ligand>
        <name>Zn(2+)</name>
        <dbReference type="ChEBI" id="CHEBI:29105"/>
    </ligand>
</feature>
<proteinExistence type="inferred from homology"/>
<feature type="compositionally biased region" description="Basic and acidic residues" evidence="2">
    <location>
        <begin position="1"/>
        <end position="12"/>
    </location>
</feature>
<dbReference type="HAMAP" id="MF_02214">
    <property type="entry name" value="Lipid_II_synth_MurT"/>
    <property type="match status" value="1"/>
</dbReference>
<dbReference type="AlphaFoldDB" id="A0A1H5QTZ2"/>
<name>A0A1H5QTZ2_9PSEU</name>
<dbReference type="InterPro" id="IPR013564">
    <property type="entry name" value="MurT_C"/>
</dbReference>
<dbReference type="SUPFAM" id="SSF53623">
    <property type="entry name" value="MurD-like peptide ligases, catalytic domain"/>
    <property type="match status" value="1"/>
</dbReference>
<gene>
    <name evidence="1" type="primary">murT</name>
    <name evidence="5" type="ORF">SAMN05421837_104767</name>
</gene>
<feature type="region of interest" description="Disordered" evidence="2">
    <location>
        <begin position="1"/>
        <end position="34"/>
    </location>
</feature>
<dbReference type="Proteomes" id="UP000198878">
    <property type="component" value="Unassembled WGS sequence"/>
</dbReference>
<organism evidence="5 6">
    <name type="scientific">Amycolatopsis pretoriensis</name>
    <dbReference type="NCBI Taxonomy" id="218821"/>
    <lineage>
        <taxon>Bacteria</taxon>
        <taxon>Bacillati</taxon>
        <taxon>Actinomycetota</taxon>
        <taxon>Actinomycetes</taxon>
        <taxon>Pseudonocardiales</taxon>
        <taxon>Pseudonocardiaceae</taxon>
        <taxon>Amycolatopsis</taxon>
    </lineage>
</organism>
<protein>
    <recommendedName>
        <fullName evidence="1">Lipid II isoglutaminyl synthase (glutamine-hydrolyzing) subunit MurT</fullName>
        <ecNumber evidence="1">6.3.5.13</ecNumber>
    </recommendedName>
</protein>
<evidence type="ECO:0000256" key="1">
    <source>
        <dbReference type="HAMAP-Rule" id="MF_02214"/>
    </source>
</evidence>
<dbReference type="GO" id="GO:0005524">
    <property type="term" value="F:ATP binding"/>
    <property type="evidence" value="ECO:0007669"/>
    <property type="project" value="UniProtKB-UniRule"/>
</dbReference>
<accession>A0A1H5QTZ2</accession>
<keyword evidence="1" id="KW-0961">Cell wall biogenesis/degradation</keyword>
<feature type="binding site" evidence="1">
    <location>
        <position position="232"/>
    </location>
    <ligand>
        <name>Zn(2+)</name>
        <dbReference type="ChEBI" id="CHEBI:29105"/>
    </ligand>
</feature>
<reference evidence="6" key="1">
    <citation type="submission" date="2016-10" db="EMBL/GenBank/DDBJ databases">
        <authorList>
            <person name="Varghese N."/>
            <person name="Submissions S."/>
        </authorList>
    </citation>
    <scope>NUCLEOTIDE SEQUENCE [LARGE SCALE GENOMIC DNA]</scope>
    <source>
        <strain evidence="6">DSM 44654</strain>
    </source>
</reference>
<keyword evidence="1" id="KW-0436">Ligase</keyword>
<dbReference type="Pfam" id="PF08353">
    <property type="entry name" value="MurT_C"/>
    <property type="match status" value="1"/>
</dbReference>
<comment type="pathway">
    <text evidence="1">Cell wall biogenesis; peptidoglycan biosynthesis.</text>
</comment>
<dbReference type="Pfam" id="PF08245">
    <property type="entry name" value="Mur_ligase_M"/>
    <property type="match status" value="1"/>
</dbReference>
<feature type="binding site" evidence="1">
    <location>
        <position position="247"/>
    </location>
    <ligand>
        <name>Zn(2+)</name>
        <dbReference type="ChEBI" id="CHEBI:29105"/>
    </ligand>
</feature>
<keyword evidence="1" id="KW-0133">Cell shape</keyword>
<dbReference type="Gene3D" id="3.40.1190.10">
    <property type="entry name" value="Mur-like, catalytic domain"/>
    <property type="match status" value="1"/>
</dbReference>
<keyword evidence="1" id="KW-0479">Metal-binding</keyword>
<keyword evidence="1" id="KW-0862">Zinc</keyword>
<dbReference type="GO" id="GO:0071555">
    <property type="term" value="P:cell wall organization"/>
    <property type="evidence" value="ECO:0007669"/>
    <property type="project" value="UniProtKB-KW"/>
</dbReference>
<dbReference type="GO" id="GO:0140282">
    <property type="term" value="F:carbon-nitrogen ligase activity on lipid II"/>
    <property type="evidence" value="ECO:0007669"/>
    <property type="project" value="UniProtKB-UniRule"/>
</dbReference>
<sequence length="439" mass="47401">MTHSRRFAETRRRPVARVTDSANSQRPPSTIQPVTPFRTRASVSAGRLTAWLSRSAGLGKGAVIGGRITLALDPKALRRVGRDRTVVLVTGTNGKTTTALMITKALEALAEVAANSDGANMPDGVLAALAARPEAPYAVLEVDETYVPWVADQLNPAVLVLLNLSRDQLDRVGEVRSTERELRKAIGNHPETTIVANSDDILVASAATEAGKRIWVGTGRRWTGDSTACPRCDGLIDHVKDHWSCACGLARPEPAWTLDGDLVRTPGGRHVDLDLRLPGDANRANAAFALAAAHRLGVPPHTAAARLRTITDIGGRYRTIRRSRHSVRLMLAKNPAGWVETLRVLDEDTPVVVAVNAQEADGRDLSWLWDVHFERLRGRQVVVTGERCADLAVRLCYAEVAHWAEPDPVAAIDALPPGGVELVANYTAFRDLVGRLPGA</sequence>
<comment type="function">
    <text evidence="1">The lipid II isoglutaminyl synthase complex catalyzes the formation of alpha-D-isoglutamine in the cell wall lipid II stem peptide. The MurT subunit catalyzes the ATP-dependent amidation of D-glutamate residue of lipid II, converting it to an isoglutamine residue.</text>
</comment>
<dbReference type="GO" id="GO:0008270">
    <property type="term" value="F:zinc ion binding"/>
    <property type="evidence" value="ECO:0007669"/>
    <property type="project" value="UniProtKB-UniRule"/>
</dbReference>
<comment type="catalytic activity">
    <reaction evidence="1">
        <text>beta-D-GlcNAc-(1-&gt;4)-Mur2Ac(oyl-L-Ala-gamma-D-Glu-L-Lys-D-Ala-D-Ala)-di-trans,octa-cis-undecaprenyl diphosphate + L-glutamine + ATP + H2O = beta-D-GlcNAc-(1-&gt;4)-Mur2Ac(oyl-L-Ala-D-isoglutaminyl-L-Lys-D-Ala-D-Ala)-di-trans,octa-cis-undecaprenyl diphosphate + L-glutamate + ADP + phosphate + H(+)</text>
        <dbReference type="Rhea" id="RHEA:57928"/>
        <dbReference type="ChEBI" id="CHEBI:15377"/>
        <dbReference type="ChEBI" id="CHEBI:15378"/>
        <dbReference type="ChEBI" id="CHEBI:29985"/>
        <dbReference type="ChEBI" id="CHEBI:30616"/>
        <dbReference type="ChEBI" id="CHEBI:43474"/>
        <dbReference type="ChEBI" id="CHEBI:58359"/>
        <dbReference type="ChEBI" id="CHEBI:60033"/>
        <dbReference type="ChEBI" id="CHEBI:62233"/>
        <dbReference type="ChEBI" id="CHEBI:456216"/>
        <dbReference type="EC" id="6.3.5.13"/>
    </reaction>
</comment>
<dbReference type="EMBL" id="FNUJ01000004">
    <property type="protein sequence ID" value="SEF29590.1"/>
    <property type="molecule type" value="Genomic_DNA"/>
</dbReference>
<feature type="compositionally biased region" description="Polar residues" evidence="2">
    <location>
        <begin position="20"/>
        <end position="33"/>
    </location>
</feature>
<dbReference type="STRING" id="218821.SAMN05421837_104767"/>
<evidence type="ECO:0000313" key="6">
    <source>
        <dbReference type="Proteomes" id="UP000198878"/>
    </source>
</evidence>
<evidence type="ECO:0000256" key="2">
    <source>
        <dbReference type="SAM" id="MobiDB-lite"/>
    </source>
</evidence>
<comment type="catalytic activity">
    <reaction evidence="1">
        <text>beta-D-GlcNAc-(1-&gt;4)-Mur2Ac(oyl-L-Ala-gamma-D-O-P-Glu-L-Lys-D-Ala-D-Ala)-di-trans,octa-cis-undecaprenyl diphosphate + NH4(+) = beta-D-GlcNAc-(1-&gt;4)-Mur2Ac(oyl-L-Ala-D-isoglutaminyl-L-Lys-D-Ala-D-Ala)-di-trans,octa-cis-undecaprenyl diphosphate + phosphate + H(+)</text>
        <dbReference type="Rhea" id="RHEA:57932"/>
        <dbReference type="ChEBI" id="CHEBI:15378"/>
        <dbReference type="ChEBI" id="CHEBI:28938"/>
        <dbReference type="ChEBI" id="CHEBI:43474"/>
        <dbReference type="ChEBI" id="CHEBI:62233"/>
        <dbReference type="ChEBI" id="CHEBI:143132"/>
    </reaction>
</comment>
<feature type="domain" description="Lipid II isoglutaminyl synthase (glutamine-hydrolyzing) subunit MurT C-terminal" evidence="4">
    <location>
        <begin position="331"/>
        <end position="428"/>
    </location>
</feature>
<evidence type="ECO:0000313" key="5">
    <source>
        <dbReference type="EMBL" id="SEF29590.1"/>
    </source>
</evidence>
<dbReference type="InterPro" id="IPR043703">
    <property type="entry name" value="Lipid_II_synth_MurT"/>
</dbReference>
<dbReference type="PANTHER" id="PTHR23135">
    <property type="entry name" value="MUR LIGASE FAMILY MEMBER"/>
    <property type="match status" value="1"/>
</dbReference>
<dbReference type="GO" id="GO:0016881">
    <property type="term" value="F:acid-amino acid ligase activity"/>
    <property type="evidence" value="ECO:0007669"/>
    <property type="project" value="InterPro"/>
</dbReference>
<evidence type="ECO:0000259" key="4">
    <source>
        <dbReference type="Pfam" id="PF08353"/>
    </source>
</evidence>
<feature type="binding site" evidence="1">
    <location>
        <position position="229"/>
    </location>
    <ligand>
        <name>Zn(2+)</name>
        <dbReference type="ChEBI" id="CHEBI:29105"/>
    </ligand>
</feature>
<dbReference type="InterPro" id="IPR013221">
    <property type="entry name" value="Mur_ligase_cen"/>
</dbReference>
<comment type="similarity">
    <text evidence="1">Belongs to the MurCDEF family. MurT subfamily.</text>
</comment>
<feature type="domain" description="Mur ligase central" evidence="3">
    <location>
        <begin position="89"/>
        <end position="293"/>
    </location>
</feature>
<keyword evidence="1" id="KW-0573">Peptidoglycan synthesis</keyword>
<comment type="catalytic activity">
    <reaction evidence="1">
        <text>beta-D-GlcNAc-(1-&gt;4)-Mur2Ac(oyl-L-Ala-gamma-D-Glu-L-Lys-D-Ala-D-Ala)-di-trans,octa-cis-undecaprenyl diphosphate + ATP = beta-D-GlcNAc-(1-&gt;4)-Mur2Ac(oyl-L-Ala-gamma-D-O-P-Glu-L-Lys-D-Ala-D-Ala)-di-trans,octa-cis-undecaprenyl diphosphate + ADP</text>
        <dbReference type="Rhea" id="RHEA:59488"/>
        <dbReference type="ChEBI" id="CHEBI:30616"/>
        <dbReference type="ChEBI" id="CHEBI:60033"/>
        <dbReference type="ChEBI" id="CHEBI:143132"/>
        <dbReference type="ChEBI" id="CHEBI:456216"/>
    </reaction>
</comment>
<keyword evidence="6" id="KW-1185">Reference proteome</keyword>
<feature type="active site" evidence="1">
    <location>
        <position position="364"/>
    </location>
</feature>
<keyword evidence="1" id="KW-0547">Nucleotide-binding</keyword>
<comment type="subunit">
    <text evidence="1">Forms a heterodimer with GatD.</text>
</comment>
<dbReference type="UniPathway" id="UPA00219"/>
<dbReference type="PANTHER" id="PTHR23135:SF7">
    <property type="entry name" value="LIPID II ISOGLUTAMINYL SYNTHASE (GLUTAMINE-HYDROLYZING) SUBUNIT MURT"/>
    <property type="match status" value="1"/>
</dbReference>
<dbReference type="GO" id="GO:0008360">
    <property type="term" value="P:regulation of cell shape"/>
    <property type="evidence" value="ECO:0007669"/>
    <property type="project" value="UniProtKB-KW"/>
</dbReference>
<keyword evidence="1" id="KW-0067">ATP-binding</keyword>
<dbReference type="EC" id="6.3.5.13" evidence="1"/>